<accession>A0A0F9MPJ3</accession>
<dbReference type="AlphaFoldDB" id="A0A0F9MPJ3"/>
<organism evidence="2">
    <name type="scientific">marine sediment metagenome</name>
    <dbReference type="NCBI Taxonomy" id="412755"/>
    <lineage>
        <taxon>unclassified sequences</taxon>
        <taxon>metagenomes</taxon>
        <taxon>ecological metagenomes</taxon>
    </lineage>
</organism>
<dbReference type="CDD" id="cd00885">
    <property type="entry name" value="cinA"/>
    <property type="match status" value="1"/>
</dbReference>
<dbReference type="PANTHER" id="PTHR13939">
    <property type="entry name" value="NICOTINAMIDE-NUCLEOTIDE AMIDOHYDROLASE PNCC"/>
    <property type="match status" value="1"/>
</dbReference>
<reference evidence="2" key="1">
    <citation type="journal article" date="2015" name="Nature">
        <title>Complex archaea that bridge the gap between prokaryotes and eukaryotes.</title>
        <authorList>
            <person name="Spang A."/>
            <person name="Saw J.H."/>
            <person name="Jorgensen S.L."/>
            <person name="Zaremba-Niedzwiedzka K."/>
            <person name="Martijn J."/>
            <person name="Lind A.E."/>
            <person name="van Eijk R."/>
            <person name="Schleper C."/>
            <person name="Guy L."/>
            <person name="Ettema T.J."/>
        </authorList>
    </citation>
    <scope>NUCLEOTIDE SEQUENCE</scope>
</reference>
<protein>
    <recommendedName>
        <fullName evidence="1">MoaB/Mog domain-containing protein</fullName>
    </recommendedName>
</protein>
<evidence type="ECO:0000313" key="2">
    <source>
        <dbReference type="EMBL" id="KKN07564.1"/>
    </source>
</evidence>
<comment type="caution">
    <text evidence="2">The sequence shown here is derived from an EMBL/GenBank/DDBJ whole genome shotgun (WGS) entry which is preliminary data.</text>
</comment>
<dbReference type="InterPro" id="IPR001453">
    <property type="entry name" value="MoaB/Mog_dom"/>
</dbReference>
<dbReference type="Gene3D" id="3.40.980.10">
    <property type="entry name" value="MoaB/Mog-like domain"/>
    <property type="match status" value="1"/>
</dbReference>
<dbReference type="SUPFAM" id="SSF53218">
    <property type="entry name" value="Molybdenum cofactor biosynthesis proteins"/>
    <property type="match status" value="1"/>
</dbReference>
<dbReference type="PANTHER" id="PTHR13939:SF0">
    <property type="entry name" value="NMN AMIDOHYDROLASE-LIKE PROTEIN YFAY"/>
    <property type="match status" value="1"/>
</dbReference>
<evidence type="ECO:0000259" key="1">
    <source>
        <dbReference type="SMART" id="SM00852"/>
    </source>
</evidence>
<dbReference type="InterPro" id="IPR050101">
    <property type="entry name" value="CinA"/>
</dbReference>
<dbReference type="SMART" id="SM00852">
    <property type="entry name" value="MoCF_biosynth"/>
    <property type="match status" value="1"/>
</dbReference>
<feature type="domain" description="MoaB/Mog" evidence="1">
    <location>
        <begin position="4"/>
        <end position="179"/>
    </location>
</feature>
<name>A0A0F9MPJ3_9ZZZZ</name>
<sequence length="264" mass="29773">MDVEVLVIGNEILIGKTQDSNSHWMVKRLTRYGHHVKRITTIEDSLKAISDTLREILNRNPDMIITSGGLGPTFDDMTLEGIAKGLNRKLELNEHAFNSIKKAYNHAYKRGILKLEGMTKERRKMAFLPEGSLPLPNTVGTAPGVKIKEKTTEIYILPGVPTEMKSIFRNVITPLLKEKKGKFIEQGFLFSGIGESQIAPYTSELENKYPHLWIKTHPRIGLSVEIEVSITAFNVENGEDLVEKAINEIKKIIINLNGKLKERD</sequence>
<gene>
    <name evidence="2" type="ORF">LCGC14_1065610</name>
</gene>
<proteinExistence type="predicted"/>
<dbReference type="InterPro" id="IPR036425">
    <property type="entry name" value="MoaB/Mog-like_dom_sf"/>
</dbReference>
<dbReference type="Pfam" id="PF00994">
    <property type="entry name" value="MoCF_biosynth"/>
    <property type="match status" value="1"/>
</dbReference>
<dbReference type="EMBL" id="LAZR01004556">
    <property type="protein sequence ID" value="KKN07564.1"/>
    <property type="molecule type" value="Genomic_DNA"/>
</dbReference>